<dbReference type="AlphaFoldDB" id="A0AAD3MUJ5"/>
<dbReference type="Pfam" id="PF04908">
    <property type="entry name" value="SH3BGR"/>
    <property type="match status" value="1"/>
</dbReference>
<dbReference type="Gene3D" id="3.40.30.10">
    <property type="entry name" value="Glutaredoxin"/>
    <property type="match status" value="1"/>
</dbReference>
<keyword evidence="3" id="KW-1185">Reference proteome</keyword>
<name>A0AAD3MUJ5_LATJO</name>
<reference evidence="2" key="1">
    <citation type="submission" date="2022-08" db="EMBL/GenBank/DDBJ databases">
        <title>Genome sequencing of akame (Lates japonicus).</title>
        <authorList>
            <person name="Hashiguchi Y."/>
            <person name="Takahashi H."/>
        </authorList>
    </citation>
    <scope>NUCLEOTIDE SEQUENCE</scope>
    <source>
        <strain evidence="2">Kochi</strain>
    </source>
</reference>
<evidence type="ECO:0000313" key="2">
    <source>
        <dbReference type="EMBL" id="GLD59780.1"/>
    </source>
</evidence>
<dbReference type="InterPro" id="IPR036249">
    <property type="entry name" value="Thioredoxin-like_sf"/>
</dbReference>
<dbReference type="SUPFAM" id="SSF52833">
    <property type="entry name" value="Thioredoxin-like"/>
    <property type="match status" value="1"/>
</dbReference>
<evidence type="ECO:0000256" key="1">
    <source>
        <dbReference type="ARBA" id="ARBA00007764"/>
    </source>
</evidence>
<dbReference type="InterPro" id="IPR006993">
    <property type="entry name" value="Glut_rich_SH3-bd"/>
</dbReference>
<gene>
    <name evidence="2" type="ORF">AKAME5_001175600</name>
</gene>
<dbReference type="EMBL" id="BRZM01000038">
    <property type="protein sequence ID" value="GLD59780.1"/>
    <property type="molecule type" value="Genomic_DNA"/>
</dbReference>
<dbReference type="PANTHER" id="PTHR12232:SF15">
    <property type="entry name" value="SH3 DOMAIN-BINDING GLUTAMIC ACID-RICH PROTEIN HOMOLOG"/>
    <property type="match status" value="1"/>
</dbReference>
<sequence length="91" mass="10323">MPVTVFYSSVCGSLEMRKRQDRIIFVLSSKNIPYKLVDISQNSDDKDLMRQRAGDPTALPPQICNGDVYCGDFIAFENAIEMEELDAFLKL</sequence>
<protein>
    <submittedName>
        <fullName evidence="2">SH3 domain-binding glutamic acid-rich-like protein 3</fullName>
    </submittedName>
</protein>
<comment type="similarity">
    <text evidence="1">Belongs to the SH3BGR family.</text>
</comment>
<dbReference type="InterPro" id="IPR051033">
    <property type="entry name" value="SH3BGR"/>
</dbReference>
<dbReference type="PROSITE" id="PS51354">
    <property type="entry name" value="GLUTAREDOXIN_2"/>
    <property type="match status" value="1"/>
</dbReference>
<proteinExistence type="inferred from homology"/>
<comment type="caution">
    <text evidence="2">The sequence shown here is derived from an EMBL/GenBank/DDBJ whole genome shotgun (WGS) entry which is preliminary data.</text>
</comment>
<organism evidence="2 3">
    <name type="scientific">Lates japonicus</name>
    <name type="common">Japanese lates</name>
    <dbReference type="NCBI Taxonomy" id="270547"/>
    <lineage>
        <taxon>Eukaryota</taxon>
        <taxon>Metazoa</taxon>
        <taxon>Chordata</taxon>
        <taxon>Craniata</taxon>
        <taxon>Vertebrata</taxon>
        <taxon>Euteleostomi</taxon>
        <taxon>Actinopterygii</taxon>
        <taxon>Neopterygii</taxon>
        <taxon>Teleostei</taxon>
        <taxon>Neoteleostei</taxon>
        <taxon>Acanthomorphata</taxon>
        <taxon>Carangaria</taxon>
        <taxon>Carangaria incertae sedis</taxon>
        <taxon>Centropomidae</taxon>
        <taxon>Lates</taxon>
    </lineage>
</organism>
<dbReference type="PANTHER" id="PTHR12232">
    <property type="entry name" value="SH3 DOMAIN-BINDING GLUTAMIC ACID-RICH-LIKE PROTEIN"/>
    <property type="match status" value="1"/>
</dbReference>
<dbReference type="Proteomes" id="UP001279410">
    <property type="component" value="Unassembled WGS sequence"/>
</dbReference>
<dbReference type="GO" id="GO:0005737">
    <property type="term" value="C:cytoplasm"/>
    <property type="evidence" value="ECO:0007669"/>
    <property type="project" value="TreeGrafter"/>
</dbReference>
<evidence type="ECO:0000313" key="3">
    <source>
        <dbReference type="Proteomes" id="UP001279410"/>
    </source>
</evidence>
<accession>A0AAD3MUJ5</accession>